<dbReference type="Proteomes" id="UP000775213">
    <property type="component" value="Unassembled WGS sequence"/>
</dbReference>
<reference evidence="1 2" key="1">
    <citation type="journal article" date="2021" name="Hortic Res">
        <title>Chromosome-scale assembly of the Dendrobium chrysotoxum genome enhances the understanding of orchid evolution.</title>
        <authorList>
            <person name="Zhang Y."/>
            <person name="Zhang G.Q."/>
            <person name="Zhang D."/>
            <person name="Liu X.D."/>
            <person name="Xu X.Y."/>
            <person name="Sun W.H."/>
            <person name="Yu X."/>
            <person name="Zhu X."/>
            <person name="Wang Z.W."/>
            <person name="Zhao X."/>
            <person name="Zhong W.Y."/>
            <person name="Chen H."/>
            <person name="Yin W.L."/>
            <person name="Huang T."/>
            <person name="Niu S.C."/>
            <person name="Liu Z.J."/>
        </authorList>
    </citation>
    <scope>NUCLEOTIDE SEQUENCE [LARGE SCALE GENOMIC DNA]</scope>
    <source>
        <strain evidence="1">Lindl</strain>
    </source>
</reference>
<comment type="caution">
    <text evidence="1">The sequence shown here is derived from an EMBL/GenBank/DDBJ whole genome shotgun (WGS) entry which is preliminary data.</text>
</comment>
<evidence type="ECO:0000313" key="2">
    <source>
        <dbReference type="Proteomes" id="UP000775213"/>
    </source>
</evidence>
<organism evidence="1 2">
    <name type="scientific">Dendrobium chrysotoxum</name>
    <name type="common">Orchid</name>
    <dbReference type="NCBI Taxonomy" id="161865"/>
    <lineage>
        <taxon>Eukaryota</taxon>
        <taxon>Viridiplantae</taxon>
        <taxon>Streptophyta</taxon>
        <taxon>Embryophyta</taxon>
        <taxon>Tracheophyta</taxon>
        <taxon>Spermatophyta</taxon>
        <taxon>Magnoliopsida</taxon>
        <taxon>Liliopsida</taxon>
        <taxon>Asparagales</taxon>
        <taxon>Orchidaceae</taxon>
        <taxon>Epidendroideae</taxon>
        <taxon>Malaxideae</taxon>
        <taxon>Dendrobiinae</taxon>
        <taxon>Dendrobium</taxon>
    </lineage>
</organism>
<proteinExistence type="predicted"/>
<evidence type="ECO:0000313" key="1">
    <source>
        <dbReference type="EMBL" id="KAH0469590.1"/>
    </source>
</evidence>
<keyword evidence="2" id="KW-1185">Reference proteome</keyword>
<accession>A0AAV7H627</accession>
<sequence length="99" mass="10301">MERTSTPSSMAASIPANISLPKHKSSLHTLYAAIWARAAIPTAVPAAFPKADAFETAAPAAVLAVCVPWPSWSTGRALSGSPVINERAPISLLLQRGLP</sequence>
<name>A0AAV7H627_DENCH</name>
<dbReference type="EMBL" id="JAGFBR010000002">
    <property type="protein sequence ID" value="KAH0469590.1"/>
    <property type="molecule type" value="Genomic_DNA"/>
</dbReference>
<gene>
    <name evidence="1" type="ORF">IEQ34_001148</name>
</gene>
<protein>
    <submittedName>
        <fullName evidence="1">Uncharacterized protein</fullName>
    </submittedName>
</protein>
<dbReference type="AlphaFoldDB" id="A0AAV7H627"/>